<dbReference type="AlphaFoldDB" id="A0A1H8M5H4"/>
<evidence type="ECO:0000256" key="6">
    <source>
        <dbReference type="ARBA" id="ARBA00023136"/>
    </source>
</evidence>
<dbReference type="InterPro" id="IPR035906">
    <property type="entry name" value="MetI-like_sf"/>
</dbReference>
<feature type="transmembrane region" description="Helical" evidence="7">
    <location>
        <begin position="175"/>
        <end position="193"/>
    </location>
</feature>
<dbReference type="STRING" id="872970.SAMN04488134_10439"/>
<feature type="transmembrane region" description="Helical" evidence="7">
    <location>
        <begin position="132"/>
        <end position="155"/>
    </location>
</feature>
<evidence type="ECO:0000259" key="8">
    <source>
        <dbReference type="PROSITE" id="PS50928"/>
    </source>
</evidence>
<evidence type="ECO:0000256" key="7">
    <source>
        <dbReference type="RuleBase" id="RU363032"/>
    </source>
</evidence>
<evidence type="ECO:0000256" key="1">
    <source>
        <dbReference type="ARBA" id="ARBA00004651"/>
    </source>
</evidence>
<evidence type="ECO:0000313" key="10">
    <source>
        <dbReference type="Proteomes" id="UP000199300"/>
    </source>
</evidence>
<keyword evidence="2 7" id="KW-0813">Transport</keyword>
<feature type="transmembrane region" description="Helical" evidence="7">
    <location>
        <begin position="12"/>
        <end position="29"/>
    </location>
</feature>
<organism evidence="9 10">
    <name type="scientific">Amphibacillus marinus</name>
    <dbReference type="NCBI Taxonomy" id="872970"/>
    <lineage>
        <taxon>Bacteria</taxon>
        <taxon>Bacillati</taxon>
        <taxon>Bacillota</taxon>
        <taxon>Bacilli</taxon>
        <taxon>Bacillales</taxon>
        <taxon>Bacillaceae</taxon>
        <taxon>Amphibacillus</taxon>
    </lineage>
</organism>
<dbReference type="PANTHER" id="PTHR43163">
    <property type="entry name" value="DIPEPTIDE TRANSPORT SYSTEM PERMEASE PROTEIN DPPB-RELATED"/>
    <property type="match status" value="1"/>
</dbReference>
<feature type="transmembrane region" description="Helical" evidence="7">
    <location>
        <begin position="276"/>
        <end position="300"/>
    </location>
</feature>
<dbReference type="InterPro" id="IPR000515">
    <property type="entry name" value="MetI-like"/>
</dbReference>
<evidence type="ECO:0000313" key="9">
    <source>
        <dbReference type="EMBL" id="SEO12623.1"/>
    </source>
</evidence>
<feature type="domain" description="ABC transmembrane type-1" evidence="8">
    <location>
        <begin position="96"/>
        <end position="297"/>
    </location>
</feature>
<keyword evidence="3" id="KW-1003">Cell membrane</keyword>
<dbReference type="Proteomes" id="UP000199300">
    <property type="component" value="Unassembled WGS sequence"/>
</dbReference>
<gene>
    <name evidence="9" type="ORF">SAMN04488134_10439</name>
</gene>
<comment type="similarity">
    <text evidence="7">Belongs to the binding-protein-dependent transport system permease family.</text>
</comment>
<feature type="transmembrane region" description="Helical" evidence="7">
    <location>
        <begin position="228"/>
        <end position="250"/>
    </location>
</feature>
<evidence type="ECO:0000256" key="2">
    <source>
        <dbReference type="ARBA" id="ARBA00022448"/>
    </source>
</evidence>
<protein>
    <submittedName>
        <fullName evidence="9">Oligopeptide transport system permease protein</fullName>
    </submittedName>
</protein>
<dbReference type="InterPro" id="IPR045621">
    <property type="entry name" value="BPD_transp_1_N"/>
</dbReference>
<keyword evidence="10" id="KW-1185">Reference proteome</keyword>
<evidence type="ECO:0000256" key="5">
    <source>
        <dbReference type="ARBA" id="ARBA00022989"/>
    </source>
</evidence>
<dbReference type="GO" id="GO:0005886">
    <property type="term" value="C:plasma membrane"/>
    <property type="evidence" value="ECO:0007669"/>
    <property type="project" value="UniProtKB-SubCell"/>
</dbReference>
<dbReference type="Gene3D" id="1.10.3720.10">
    <property type="entry name" value="MetI-like"/>
    <property type="match status" value="1"/>
</dbReference>
<evidence type="ECO:0000256" key="3">
    <source>
        <dbReference type="ARBA" id="ARBA00022475"/>
    </source>
</evidence>
<keyword evidence="4 7" id="KW-0812">Transmembrane</keyword>
<evidence type="ECO:0000256" key="4">
    <source>
        <dbReference type="ARBA" id="ARBA00022692"/>
    </source>
</evidence>
<comment type="subcellular location">
    <subcellularLocation>
        <location evidence="1 7">Cell membrane</location>
        <topology evidence="1 7">Multi-pass membrane protein</topology>
    </subcellularLocation>
</comment>
<reference evidence="9 10" key="1">
    <citation type="submission" date="2016-10" db="EMBL/GenBank/DDBJ databases">
        <authorList>
            <person name="de Groot N.N."/>
        </authorList>
    </citation>
    <scope>NUCLEOTIDE SEQUENCE [LARGE SCALE GENOMIC DNA]</scope>
    <source>
        <strain evidence="9 10">CGMCC 1.10434</strain>
    </source>
</reference>
<dbReference type="SUPFAM" id="SSF161098">
    <property type="entry name" value="MetI-like"/>
    <property type="match status" value="1"/>
</dbReference>
<dbReference type="PANTHER" id="PTHR43163:SF6">
    <property type="entry name" value="DIPEPTIDE TRANSPORT SYSTEM PERMEASE PROTEIN DPPB-RELATED"/>
    <property type="match status" value="1"/>
</dbReference>
<dbReference type="PROSITE" id="PS50928">
    <property type="entry name" value="ABC_TM1"/>
    <property type="match status" value="1"/>
</dbReference>
<dbReference type="EMBL" id="FODJ01000004">
    <property type="protein sequence ID" value="SEO12623.1"/>
    <property type="molecule type" value="Genomic_DNA"/>
</dbReference>
<dbReference type="GO" id="GO:0055085">
    <property type="term" value="P:transmembrane transport"/>
    <property type="evidence" value="ECO:0007669"/>
    <property type="project" value="InterPro"/>
</dbReference>
<name>A0A1H8M5H4_9BACI</name>
<dbReference type="Pfam" id="PF19300">
    <property type="entry name" value="BPD_transp_1_N"/>
    <property type="match status" value="1"/>
</dbReference>
<keyword evidence="5 7" id="KW-1133">Transmembrane helix</keyword>
<dbReference type="CDD" id="cd06261">
    <property type="entry name" value="TM_PBP2"/>
    <property type="match status" value="1"/>
</dbReference>
<sequence>MSVIRFIVKRFIISIVTIFLLVTLSFFLLRTLPGNPFQTETLLTVEMQEKMMSYYGLDKPLFEQYLTYMQNLLQGDLGYSIKYRNRTVNEIIATSFPVSADLGLRALAVALPIGLFLGVLSARKRGKLTDYLCVLLSVIGVSIPSFILGSFLQYIFALKLQILPMAQWQTEWHTILPTIALALSLLAILTRVMRASMLEVMSQDYVKTAKAKGLSEGKIVRRHQIRNASIPILTMLGPMVTSVLMGTFVVEKIFALPGLGQHFINSITGLDYTVTLGLTVFFGIFMVFANFLVDIAYGIVDPRIRLMK</sequence>
<dbReference type="Pfam" id="PF00528">
    <property type="entry name" value="BPD_transp_1"/>
    <property type="match status" value="1"/>
</dbReference>
<keyword evidence="6 7" id="KW-0472">Membrane</keyword>
<accession>A0A1H8M5H4</accession>
<proteinExistence type="inferred from homology"/>
<feature type="transmembrane region" description="Helical" evidence="7">
    <location>
        <begin position="102"/>
        <end position="120"/>
    </location>
</feature>